<dbReference type="AlphaFoldDB" id="A0A0G0U7H2"/>
<feature type="transmembrane region" description="Helical" evidence="1">
    <location>
        <begin position="118"/>
        <end position="140"/>
    </location>
</feature>
<feature type="transmembrane region" description="Helical" evidence="1">
    <location>
        <begin position="208"/>
        <end position="228"/>
    </location>
</feature>
<keyword evidence="1" id="KW-1133">Transmembrane helix</keyword>
<protein>
    <submittedName>
        <fullName evidence="2">Uncharacterized protein</fullName>
    </submittedName>
</protein>
<feature type="transmembrane region" description="Helical" evidence="1">
    <location>
        <begin position="62"/>
        <end position="80"/>
    </location>
</feature>
<keyword evidence="1" id="KW-0472">Membrane</keyword>
<feature type="transmembrane region" description="Helical" evidence="1">
    <location>
        <begin position="181"/>
        <end position="202"/>
    </location>
</feature>
<evidence type="ECO:0000313" key="2">
    <source>
        <dbReference type="EMBL" id="KKR83136.1"/>
    </source>
</evidence>
<accession>A0A0G0U7H2</accession>
<feature type="transmembrane region" description="Helical" evidence="1">
    <location>
        <begin position="146"/>
        <end position="169"/>
    </location>
</feature>
<keyword evidence="1" id="KW-0812">Transmembrane</keyword>
<feature type="transmembrane region" description="Helical" evidence="1">
    <location>
        <begin position="12"/>
        <end position="30"/>
    </location>
</feature>
<evidence type="ECO:0000313" key="3">
    <source>
        <dbReference type="Proteomes" id="UP000034601"/>
    </source>
</evidence>
<gene>
    <name evidence="2" type="ORF">UU29_C0007G0006</name>
</gene>
<dbReference type="Proteomes" id="UP000034601">
    <property type="component" value="Unassembled WGS sequence"/>
</dbReference>
<evidence type="ECO:0000256" key="1">
    <source>
        <dbReference type="SAM" id="Phobius"/>
    </source>
</evidence>
<dbReference type="EMBL" id="LCAB01000007">
    <property type="protein sequence ID" value="KKR83136.1"/>
    <property type="molecule type" value="Genomic_DNA"/>
</dbReference>
<sequence>MNFNLSKRHKIILTSIILSLGLLSTQLVPIYLTYKFIGGLTILAYLTSLWALWEGLDRLKAVVLMILPTLFTLAAASYYFLLPLSWWSRLPVAVLFGITFYTLLLSQNVFNVASMRTIPLYRVASTTVFVLTLITAYLLFNVIFSFNLIFIWNALLIFLLSFPLILHLIWSIEMEGITASILIYSLILAFLVAELGLALSFWPISKAMASLMLATTIFITLGITTHALRERLTRGIVWEYVGWGVLVFIIAAITTSWVG</sequence>
<comment type="caution">
    <text evidence="2">The sequence shown here is derived from an EMBL/GenBank/DDBJ whole genome shotgun (WGS) entry which is preliminary data.</text>
</comment>
<feature type="transmembrane region" description="Helical" evidence="1">
    <location>
        <begin position="86"/>
        <end position="106"/>
    </location>
</feature>
<reference evidence="2 3" key="1">
    <citation type="journal article" date="2015" name="Nature">
        <title>rRNA introns, odd ribosomes, and small enigmatic genomes across a large radiation of phyla.</title>
        <authorList>
            <person name="Brown C.T."/>
            <person name="Hug L.A."/>
            <person name="Thomas B.C."/>
            <person name="Sharon I."/>
            <person name="Castelle C.J."/>
            <person name="Singh A."/>
            <person name="Wilkins M.J."/>
            <person name="Williams K.H."/>
            <person name="Banfield J.F."/>
        </authorList>
    </citation>
    <scope>NUCLEOTIDE SEQUENCE [LARGE SCALE GENOMIC DNA]</scope>
</reference>
<name>A0A0G0U7H2_9BACT</name>
<proteinExistence type="predicted"/>
<feature type="transmembrane region" description="Helical" evidence="1">
    <location>
        <begin position="240"/>
        <end position="258"/>
    </location>
</feature>
<feature type="transmembrane region" description="Helical" evidence="1">
    <location>
        <begin position="36"/>
        <end position="53"/>
    </location>
</feature>
<organism evidence="2 3">
    <name type="scientific">Candidatus Daviesbacteria bacterium GW2011_GWA2_40_9</name>
    <dbReference type="NCBI Taxonomy" id="1618424"/>
    <lineage>
        <taxon>Bacteria</taxon>
        <taxon>Candidatus Daviesiibacteriota</taxon>
    </lineage>
</organism>